<evidence type="ECO:0000256" key="2">
    <source>
        <dbReference type="ARBA" id="ARBA00022475"/>
    </source>
</evidence>
<dbReference type="Gene3D" id="2.10.60.10">
    <property type="entry name" value="CD59"/>
    <property type="match status" value="1"/>
</dbReference>
<dbReference type="SUPFAM" id="SSF57302">
    <property type="entry name" value="Snake toxin-like"/>
    <property type="match status" value="1"/>
</dbReference>
<dbReference type="CTD" id="100334363"/>
<dbReference type="AlphaFoldDB" id="A0A3Q3FGM3"/>
<evidence type="ECO:0000256" key="9">
    <source>
        <dbReference type="ARBA" id="ARBA00029446"/>
    </source>
</evidence>
<feature type="signal peptide" evidence="10">
    <location>
        <begin position="1"/>
        <end position="20"/>
    </location>
</feature>
<name>A0A3Q3FGM3_9LABR</name>
<dbReference type="OrthoDB" id="5962859at2759"/>
<keyword evidence="6" id="KW-1015">Disulfide bond</keyword>
<dbReference type="InterPro" id="IPR046354">
    <property type="entry name" value="SPACA4/Bouncer"/>
</dbReference>
<feature type="domain" description="UPAR/Ly6" evidence="11">
    <location>
        <begin position="21"/>
        <end position="115"/>
    </location>
</feature>
<evidence type="ECO:0000256" key="5">
    <source>
        <dbReference type="ARBA" id="ARBA00023136"/>
    </source>
</evidence>
<comment type="similarity">
    <text evidence="9">Belongs to the SPACA4/bouncer family.</text>
</comment>
<evidence type="ECO:0000313" key="13">
    <source>
        <dbReference type="Proteomes" id="UP000261660"/>
    </source>
</evidence>
<keyword evidence="4 10" id="KW-0732">Signal</keyword>
<evidence type="ECO:0000256" key="10">
    <source>
        <dbReference type="SAM" id="SignalP"/>
    </source>
</evidence>
<proteinExistence type="inferred from homology"/>
<dbReference type="PANTHER" id="PTHR47613">
    <property type="entry name" value="SPERM ACROSOME MEMBRANE-ASSOCIATED PROTEIN 4"/>
    <property type="match status" value="1"/>
</dbReference>
<keyword evidence="7" id="KW-0325">Glycoprotein</keyword>
<evidence type="ECO:0000259" key="11">
    <source>
        <dbReference type="SMART" id="SM00134"/>
    </source>
</evidence>
<dbReference type="Ensembl" id="ENSLBET00000010013.1">
    <property type="protein sequence ID" value="ENSLBEP00000009493.1"/>
    <property type="gene ID" value="ENSLBEG00000007364.1"/>
</dbReference>
<dbReference type="Ensembl" id="ENSLBET00000019346.1">
    <property type="protein sequence ID" value="ENSLBEP00000018323.1"/>
    <property type="gene ID" value="ENSLBEG00000014122.1"/>
</dbReference>
<dbReference type="GeneID" id="110004624"/>
<keyword evidence="5" id="KW-0472">Membrane</keyword>
<accession>A0A3Q3FGM3</accession>
<sequence>MNRIILQLFAVGFCFALGQALQCYNCKLGIFNLCITTKKTCDSGDHCFSGKGTAAGFLDITTKGCLKVAECNKTKEVNFPNSDSNSTVYSLTKTCCDSDLCNAAPGLPGSTGLSLTLTTITALYVANILV</sequence>
<keyword evidence="13" id="KW-1185">Reference proteome</keyword>
<evidence type="ECO:0000256" key="4">
    <source>
        <dbReference type="ARBA" id="ARBA00022729"/>
    </source>
</evidence>
<protein>
    <submittedName>
        <fullName evidence="12">Lymphocyte antigen-6, epidermis</fullName>
    </submittedName>
</protein>
<keyword evidence="3" id="KW-0336">GPI-anchor</keyword>
<dbReference type="InterPro" id="IPR045860">
    <property type="entry name" value="Snake_toxin-like_sf"/>
</dbReference>
<dbReference type="SMART" id="SM00134">
    <property type="entry name" value="LU"/>
    <property type="match status" value="1"/>
</dbReference>
<evidence type="ECO:0000256" key="3">
    <source>
        <dbReference type="ARBA" id="ARBA00022622"/>
    </source>
</evidence>
<keyword evidence="2" id="KW-1003">Cell membrane</keyword>
<evidence type="ECO:0000256" key="8">
    <source>
        <dbReference type="ARBA" id="ARBA00023288"/>
    </source>
</evidence>
<feature type="chain" id="PRO_5044598598" evidence="10">
    <location>
        <begin position="21"/>
        <end position="130"/>
    </location>
</feature>
<dbReference type="GO" id="GO:0098552">
    <property type="term" value="C:side of membrane"/>
    <property type="evidence" value="ECO:0007669"/>
    <property type="project" value="UniProtKB-KW"/>
</dbReference>
<dbReference type="RefSeq" id="XP_020515791.1">
    <property type="nucleotide sequence ID" value="XM_020660135.3"/>
</dbReference>
<evidence type="ECO:0000313" key="12">
    <source>
        <dbReference type="Ensembl" id="ENSLBEP00000018323.1"/>
    </source>
</evidence>
<comment type="subcellular location">
    <subcellularLocation>
        <location evidence="1">Cell membrane</location>
        <topology evidence="1">Lipid-anchor</topology>
        <topology evidence="1">GPI-anchor</topology>
    </subcellularLocation>
</comment>
<dbReference type="GeneTree" id="ENSGT00510000049347"/>
<dbReference type="PANTHER" id="PTHR47613:SF1">
    <property type="entry name" value="SPERM ACROSOME MEMBRANE-ASSOCIATED PROTEIN 4"/>
    <property type="match status" value="1"/>
</dbReference>
<dbReference type="GO" id="GO:0035036">
    <property type="term" value="P:sperm-egg recognition"/>
    <property type="evidence" value="ECO:0007669"/>
    <property type="project" value="TreeGrafter"/>
</dbReference>
<organism evidence="12 13">
    <name type="scientific">Labrus bergylta</name>
    <name type="common">ballan wrasse</name>
    <dbReference type="NCBI Taxonomy" id="56723"/>
    <lineage>
        <taxon>Eukaryota</taxon>
        <taxon>Metazoa</taxon>
        <taxon>Chordata</taxon>
        <taxon>Craniata</taxon>
        <taxon>Vertebrata</taxon>
        <taxon>Euteleostomi</taxon>
        <taxon>Actinopterygii</taxon>
        <taxon>Neopterygii</taxon>
        <taxon>Teleostei</taxon>
        <taxon>Neoteleostei</taxon>
        <taxon>Acanthomorphata</taxon>
        <taxon>Eupercaria</taxon>
        <taxon>Labriformes</taxon>
        <taxon>Labridae</taxon>
        <taxon>Labrus</taxon>
    </lineage>
</organism>
<evidence type="ECO:0000256" key="6">
    <source>
        <dbReference type="ARBA" id="ARBA00023157"/>
    </source>
</evidence>
<dbReference type="Proteomes" id="UP000261660">
    <property type="component" value="Unplaced"/>
</dbReference>
<evidence type="ECO:0000256" key="7">
    <source>
        <dbReference type="ARBA" id="ARBA00023180"/>
    </source>
</evidence>
<dbReference type="Pfam" id="PF00021">
    <property type="entry name" value="UPAR_LY6"/>
    <property type="match status" value="1"/>
</dbReference>
<reference evidence="12" key="1">
    <citation type="submission" date="2025-05" db="UniProtKB">
        <authorList>
            <consortium name="Ensembl"/>
        </authorList>
    </citation>
    <scope>IDENTIFICATION</scope>
</reference>
<dbReference type="GO" id="GO:0005886">
    <property type="term" value="C:plasma membrane"/>
    <property type="evidence" value="ECO:0007669"/>
    <property type="project" value="UniProtKB-SubCell"/>
</dbReference>
<dbReference type="InterPro" id="IPR016054">
    <property type="entry name" value="LY6_UPA_recep-like"/>
</dbReference>
<keyword evidence="8" id="KW-0449">Lipoprotein</keyword>
<evidence type="ECO:0000256" key="1">
    <source>
        <dbReference type="ARBA" id="ARBA00004609"/>
    </source>
</evidence>